<dbReference type="CDD" id="cd01029">
    <property type="entry name" value="TOPRIM_primases"/>
    <property type="match status" value="1"/>
</dbReference>
<dbReference type="RefSeq" id="WP_074373216.1">
    <property type="nucleotide sequence ID" value="NZ_AP024907.1"/>
</dbReference>
<evidence type="ECO:0000256" key="3">
    <source>
        <dbReference type="ARBA" id="ARBA00022679"/>
    </source>
</evidence>
<evidence type="ECO:0000256" key="4">
    <source>
        <dbReference type="ARBA" id="ARBA00022695"/>
    </source>
</evidence>
<protein>
    <recommendedName>
        <fullName evidence="8">Toprim domain-containing protein</fullName>
    </recommendedName>
</protein>
<keyword evidence="4" id="KW-0548">Nucleotidyltransferase</keyword>
<evidence type="ECO:0000256" key="1">
    <source>
        <dbReference type="ARBA" id="ARBA00022478"/>
    </source>
</evidence>
<keyword evidence="3" id="KW-0808">Transferase</keyword>
<feature type="compositionally biased region" description="Basic and acidic residues" evidence="7">
    <location>
        <begin position="19"/>
        <end position="40"/>
    </location>
</feature>
<sequence>MASAEKLKEIIDLHDLAHRLGMERPDPDGNYRAPNRKDTHPSVSVFHAEQAGYMMWKDHATGERGSCIDLVLYCGRADDASEAMKFLHDEYDLPRDEVAPLPIQHKTQLEWLADKQFAVANDARAYLIDQRGIPEAVIDYLQKRGAFGFSDWTNPEKSPGDLGYGGPAVSFPTRCLFSGEVVGIDYRFFDPALNGDLKTKAQGEKRGYPYVPDPLALRRAKTVIVVESAINTFSAITAFDPNGTGKGTTTAIATRGLAVEDIDWRFLRGKKVICCFDNDAPIEKGPRKGHRPGPEASWIVHERCTALNIPCFLVNQANGKWDDLNDVNDYLKKHGPDLTKYMLLHHEPWLVFGQEGEFENSQFKRLPLPEHDQYLYWLYRVKPDFTSYLKIVTNEEEGEQKIPQDVCSFRIAGLSKVTISSAQSAMTGEADLQPTKVYSATLQTPDSPYELTRFVLKREQLYNIDVWRRVGGGIFNPGRFSRMISILERATHIGERNAVNFVGLAWHNGQAILNEGPDCYFTDPVQQCPYHNLQFPSGTPEQGTRVIEAYHATFKQNAALMLLVWGLGTHLKTFLGLWPHYTLQSDKGSGKSTLIKALERTIAFTMFSGQSLKTEFRLLTSISHTSHPVGWEELSAQGQGIIDKAVAQLQESYQYTITRRGTDMTEFLSVAPVLLAGEDVPVQSLLGKLVRSDLTGRKGELIPDELPRFPVKNWIHYLTNFSRPQIKRAYRECIQYLNKHCMAKPDDNGANRMRDNYACLLLAWKLLCEFTGVATNYGHFINDLVAEMNLHISETSAEREPWVWILELILGEMDAGHFRHPYAFEWIDGELCLLIRTSHIMQHISQSPALKAKFDSLPVKSDRVLKKQLKGANVVMKDGYEKTINGKRVANFVALGVENLREFGLFPTVPEDVREKETNQ</sequence>
<dbReference type="GO" id="GO:0003677">
    <property type="term" value="F:DNA binding"/>
    <property type="evidence" value="ECO:0007669"/>
    <property type="project" value="InterPro"/>
</dbReference>
<gene>
    <name evidence="9" type="ORF">VSP9026_02414</name>
</gene>
<name>A0A1N6M5J2_9VIBR</name>
<dbReference type="SUPFAM" id="SSF57783">
    <property type="entry name" value="Zinc beta-ribbon"/>
    <property type="match status" value="1"/>
</dbReference>
<dbReference type="GO" id="GO:1990077">
    <property type="term" value="C:primosome complex"/>
    <property type="evidence" value="ECO:0007669"/>
    <property type="project" value="UniProtKB-KW"/>
</dbReference>
<proteinExistence type="predicted"/>
<evidence type="ECO:0000256" key="2">
    <source>
        <dbReference type="ARBA" id="ARBA00022515"/>
    </source>
</evidence>
<evidence type="ECO:0000313" key="10">
    <source>
        <dbReference type="Proteomes" id="UP000184774"/>
    </source>
</evidence>
<keyword evidence="2" id="KW-0639">Primosome</keyword>
<dbReference type="Gene3D" id="3.40.1360.10">
    <property type="match status" value="1"/>
</dbReference>
<dbReference type="Proteomes" id="UP000184774">
    <property type="component" value="Unassembled WGS sequence"/>
</dbReference>
<keyword evidence="1" id="KW-0240">DNA-directed RNA polymerase</keyword>
<dbReference type="InterPro" id="IPR034154">
    <property type="entry name" value="TOPRIM_DnaG/twinkle"/>
</dbReference>
<dbReference type="OrthoDB" id="5833576at2"/>
<feature type="region of interest" description="Disordered" evidence="7">
    <location>
        <begin position="19"/>
        <end position="41"/>
    </location>
</feature>
<dbReference type="InterPro" id="IPR036977">
    <property type="entry name" value="DNA_primase_Znf_CHC2"/>
</dbReference>
<dbReference type="Pfam" id="PF13362">
    <property type="entry name" value="Toprim_3"/>
    <property type="match status" value="1"/>
</dbReference>
<dbReference type="GO" id="GO:0000428">
    <property type="term" value="C:DNA-directed RNA polymerase complex"/>
    <property type="evidence" value="ECO:0007669"/>
    <property type="project" value="UniProtKB-KW"/>
</dbReference>
<evidence type="ECO:0000259" key="8">
    <source>
        <dbReference type="Pfam" id="PF13362"/>
    </source>
</evidence>
<reference evidence="9 10" key="1">
    <citation type="submission" date="2016-12" db="EMBL/GenBank/DDBJ databases">
        <authorList>
            <person name="Song W.-J."/>
            <person name="Kurnit D.M."/>
        </authorList>
    </citation>
    <scope>NUCLEOTIDE SEQUENCE [LARGE SCALE GENOMIC DNA]</scope>
    <source>
        <strain evidence="9 10">CECT 9026</strain>
    </source>
</reference>
<evidence type="ECO:0000256" key="6">
    <source>
        <dbReference type="ARBA" id="ARBA00023163"/>
    </source>
</evidence>
<dbReference type="EMBL" id="FSSB01000016">
    <property type="protein sequence ID" value="SIO94685.1"/>
    <property type="molecule type" value="Genomic_DNA"/>
</dbReference>
<evidence type="ECO:0000256" key="7">
    <source>
        <dbReference type="SAM" id="MobiDB-lite"/>
    </source>
</evidence>
<accession>A0A1N6M5J2</accession>
<feature type="domain" description="Toprim" evidence="8">
    <location>
        <begin position="223"/>
        <end position="337"/>
    </location>
</feature>
<dbReference type="Gene3D" id="3.90.580.10">
    <property type="entry name" value="Zinc finger, CHC2-type domain"/>
    <property type="match status" value="1"/>
</dbReference>
<dbReference type="AlphaFoldDB" id="A0A1N6M5J2"/>
<evidence type="ECO:0000256" key="5">
    <source>
        <dbReference type="ARBA" id="ARBA00022705"/>
    </source>
</evidence>
<keyword evidence="6" id="KW-0804">Transcription</keyword>
<dbReference type="GO" id="GO:0016779">
    <property type="term" value="F:nucleotidyltransferase activity"/>
    <property type="evidence" value="ECO:0007669"/>
    <property type="project" value="UniProtKB-KW"/>
</dbReference>
<organism evidence="9 10">
    <name type="scientific">Vibrio spartinae</name>
    <dbReference type="NCBI Taxonomy" id="1918945"/>
    <lineage>
        <taxon>Bacteria</taxon>
        <taxon>Pseudomonadati</taxon>
        <taxon>Pseudomonadota</taxon>
        <taxon>Gammaproteobacteria</taxon>
        <taxon>Vibrionales</taxon>
        <taxon>Vibrionaceae</taxon>
        <taxon>Vibrio</taxon>
    </lineage>
</organism>
<dbReference type="InterPro" id="IPR006171">
    <property type="entry name" value="TOPRIM_dom"/>
</dbReference>
<evidence type="ECO:0000313" key="9">
    <source>
        <dbReference type="EMBL" id="SIO94685.1"/>
    </source>
</evidence>
<keyword evidence="5" id="KW-0235">DNA replication</keyword>
<dbReference type="GO" id="GO:0006269">
    <property type="term" value="P:DNA replication, synthesis of primer"/>
    <property type="evidence" value="ECO:0007669"/>
    <property type="project" value="UniProtKB-KW"/>
</dbReference>
<dbReference type="GO" id="GO:0008270">
    <property type="term" value="F:zinc ion binding"/>
    <property type="evidence" value="ECO:0007669"/>
    <property type="project" value="InterPro"/>
</dbReference>